<reference evidence="3" key="1">
    <citation type="submission" date="2016-10" db="EMBL/GenBank/DDBJ databases">
        <authorList>
            <person name="Varghese N."/>
            <person name="Submissions S."/>
        </authorList>
    </citation>
    <scope>NUCLEOTIDE SEQUENCE [LARGE SCALE GENOMIC DNA]</scope>
    <source>
        <strain evidence="3">DSM 17616</strain>
    </source>
</reference>
<evidence type="ECO:0000256" key="1">
    <source>
        <dbReference type="SAM" id="SignalP"/>
    </source>
</evidence>
<gene>
    <name evidence="2" type="ORF">SAMN05660691_00091</name>
</gene>
<sequence length="245" mass="28119">MKFGLLLLLAVLSIEVAIAQPKTGKLIIHHPQFPPFIYLNGRSDQVSGILPELFEPFFRQQKISSRYVFNNPLRAEQALYQGDIDAMFVNPAWLSQPDALVFSDAVLSYDDYLFSLNPEDAVMDLTTARQLRICTREHYIYPELEPYFSQQGFIRVDASSQEAQLKMLLNERCDLAYMNDIIARWLMQQQLQQATLYPLEQAVAKASISLSLHPKWRALLPALNQFILQQQQSGAVQQAILRHLH</sequence>
<feature type="chain" id="PRO_5011559171" evidence="1">
    <location>
        <begin position="20"/>
        <end position="245"/>
    </location>
</feature>
<feature type="signal peptide" evidence="1">
    <location>
        <begin position="1"/>
        <end position="19"/>
    </location>
</feature>
<dbReference type="SUPFAM" id="SSF53850">
    <property type="entry name" value="Periplasmic binding protein-like II"/>
    <property type="match status" value="1"/>
</dbReference>
<dbReference type="RefSeq" id="WP_092789050.1">
    <property type="nucleotide sequence ID" value="NZ_DASWWU010000014.1"/>
</dbReference>
<dbReference type="EMBL" id="FNXF01000001">
    <property type="protein sequence ID" value="SEH55524.1"/>
    <property type="molecule type" value="Genomic_DNA"/>
</dbReference>
<evidence type="ECO:0000313" key="2">
    <source>
        <dbReference type="EMBL" id="SEH55524.1"/>
    </source>
</evidence>
<dbReference type="OrthoDB" id="8771774at2"/>
<name>A0A1H6J118_9GAMM</name>
<organism evidence="2 3">
    <name type="scientific">Rheinheimera pacifica</name>
    <dbReference type="NCBI Taxonomy" id="173990"/>
    <lineage>
        <taxon>Bacteria</taxon>
        <taxon>Pseudomonadati</taxon>
        <taxon>Pseudomonadota</taxon>
        <taxon>Gammaproteobacteria</taxon>
        <taxon>Chromatiales</taxon>
        <taxon>Chromatiaceae</taxon>
        <taxon>Rheinheimera</taxon>
    </lineage>
</organism>
<keyword evidence="3" id="KW-1185">Reference proteome</keyword>
<accession>A0A1H6J118</accession>
<dbReference type="STRING" id="173990.SAMN05660691_00091"/>
<proteinExistence type="predicted"/>
<evidence type="ECO:0000313" key="3">
    <source>
        <dbReference type="Proteomes" id="UP000199371"/>
    </source>
</evidence>
<protein>
    <submittedName>
        <fullName evidence="2">ABC-type amino acid transport substrate-binding protein</fullName>
    </submittedName>
</protein>
<dbReference type="Gene3D" id="3.40.190.10">
    <property type="entry name" value="Periplasmic binding protein-like II"/>
    <property type="match status" value="2"/>
</dbReference>
<dbReference type="AlphaFoldDB" id="A0A1H6J118"/>
<keyword evidence="1" id="KW-0732">Signal</keyword>
<dbReference type="Proteomes" id="UP000199371">
    <property type="component" value="Unassembled WGS sequence"/>
</dbReference>